<protein>
    <submittedName>
        <fullName evidence="2">Uncharacterized protein LOC109131617</fullName>
    </submittedName>
</protein>
<reference evidence="2" key="2">
    <citation type="submission" date="2025-08" db="UniProtKB">
        <authorList>
            <consortium name="RefSeq"/>
        </authorList>
    </citation>
    <scope>IDENTIFICATION</scope>
    <source>
        <tissue evidence="2">Leaf</tissue>
    </source>
</reference>
<dbReference type="SUPFAM" id="SSF53098">
    <property type="entry name" value="Ribonuclease H-like"/>
    <property type="match status" value="1"/>
</dbReference>
<dbReference type="Gene3D" id="3.30.420.10">
    <property type="entry name" value="Ribonuclease H-like superfamily/Ribonuclease H"/>
    <property type="match status" value="1"/>
</dbReference>
<dbReference type="InterPro" id="IPR036397">
    <property type="entry name" value="RNaseH_sf"/>
</dbReference>
<keyword evidence="1" id="KW-1185">Reference proteome</keyword>
<organism evidence="1 2">
    <name type="scientific">Camelina sativa</name>
    <name type="common">False flax</name>
    <name type="synonym">Myagrum sativum</name>
    <dbReference type="NCBI Taxonomy" id="90675"/>
    <lineage>
        <taxon>Eukaryota</taxon>
        <taxon>Viridiplantae</taxon>
        <taxon>Streptophyta</taxon>
        <taxon>Embryophyta</taxon>
        <taxon>Tracheophyta</taxon>
        <taxon>Spermatophyta</taxon>
        <taxon>Magnoliopsida</taxon>
        <taxon>eudicotyledons</taxon>
        <taxon>Gunneridae</taxon>
        <taxon>Pentapetalae</taxon>
        <taxon>rosids</taxon>
        <taxon>malvids</taxon>
        <taxon>Brassicales</taxon>
        <taxon>Brassicaceae</taxon>
        <taxon>Camelineae</taxon>
        <taxon>Camelina</taxon>
    </lineage>
</organism>
<dbReference type="InterPro" id="IPR012337">
    <property type="entry name" value="RNaseH-like_sf"/>
</dbReference>
<evidence type="ECO:0000313" key="2">
    <source>
        <dbReference type="RefSeq" id="XP_019098333.1"/>
    </source>
</evidence>
<dbReference type="PANTHER" id="PTHR47266">
    <property type="entry name" value="ENDONUCLEASE-RELATED"/>
    <property type="match status" value="1"/>
</dbReference>
<dbReference type="RefSeq" id="XP_019098333.1">
    <property type="nucleotide sequence ID" value="XM_019242788.1"/>
</dbReference>
<accession>A0ABM1RH45</accession>
<proteinExistence type="predicted"/>
<gene>
    <name evidence="2" type="primary">LOC109131617</name>
</gene>
<dbReference type="Proteomes" id="UP000694864">
    <property type="component" value="Unplaced"/>
</dbReference>
<sequence>MGPFNPPSNGNAYILVAVDYISRWVEAIASPTNDHKVVLKLFKNIIFPRTAFKTPIGRTPFQLVYGKSCHLPVEVEYKALWAIKLLNLDLETAQANRSLDLHELEEIRLEAYENSKIYKERTKAFHDKKILIKDLKPGDQALLYNSKLKLFPGKLKSRLGGPFEIKEILPYGAITLLNKDGSEFTVNGQRVKKYLGEKETHEKCSMLLKDAPQA</sequence>
<dbReference type="InterPro" id="IPR052160">
    <property type="entry name" value="Gypsy_RT_Integrase-like"/>
</dbReference>
<reference evidence="1" key="1">
    <citation type="journal article" date="2014" name="Nat. Commun.">
        <title>The emerging biofuel crop Camelina sativa retains a highly undifferentiated hexaploid genome structure.</title>
        <authorList>
            <person name="Kagale S."/>
            <person name="Koh C."/>
            <person name="Nixon J."/>
            <person name="Bollina V."/>
            <person name="Clarke W.E."/>
            <person name="Tuteja R."/>
            <person name="Spillane C."/>
            <person name="Robinson S.J."/>
            <person name="Links M.G."/>
            <person name="Clarke C."/>
            <person name="Higgins E.E."/>
            <person name="Huebert T."/>
            <person name="Sharpe A.G."/>
            <person name="Parkin I.A."/>
        </authorList>
    </citation>
    <scope>NUCLEOTIDE SEQUENCE [LARGE SCALE GENOMIC DNA]</scope>
    <source>
        <strain evidence="1">cv. DH55</strain>
    </source>
</reference>
<evidence type="ECO:0000313" key="1">
    <source>
        <dbReference type="Proteomes" id="UP000694864"/>
    </source>
</evidence>
<name>A0ABM1RH45_CAMSA</name>
<dbReference type="GeneID" id="109131617"/>